<dbReference type="InterPro" id="IPR036515">
    <property type="entry name" value="Transposase_17_sf"/>
</dbReference>
<dbReference type="PANTHER" id="PTHR34322">
    <property type="entry name" value="TRANSPOSASE, Y1_TNP DOMAIN-CONTAINING"/>
    <property type="match status" value="1"/>
</dbReference>
<evidence type="ECO:0000259" key="1">
    <source>
        <dbReference type="SMART" id="SM01321"/>
    </source>
</evidence>
<feature type="domain" description="Transposase IS200-like" evidence="1">
    <location>
        <begin position="7"/>
        <end position="122"/>
    </location>
</feature>
<name>A0ABX1CUW8_9FLAO</name>
<dbReference type="Gene3D" id="3.30.70.1290">
    <property type="entry name" value="Transposase IS200-like"/>
    <property type="match status" value="1"/>
</dbReference>
<reference evidence="2 3" key="1">
    <citation type="submission" date="2020-03" db="EMBL/GenBank/DDBJ databases">
        <title>Salinimicrobium sp. nov, isolated from SCS.</title>
        <authorList>
            <person name="Cao W.R."/>
        </authorList>
    </citation>
    <scope>NUCLEOTIDE SEQUENCE [LARGE SCALE GENOMIC DNA]</scope>
    <source>
        <strain evidence="3">J15B91</strain>
    </source>
</reference>
<keyword evidence="3" id="KW-1185">Reference proteome</keyword>
<comment type="caution">
    <text evidence="2">The sequence shown here is derived from an EMBL/GenBank/DDBJ whole genome shotgun (WGS) entry which is preliminary data.</text>
</comment>
<dbReference type="SUPFAM" id="SSF143422">
    <property type="entry name" value="Transposase IS200-like"/>
    <property type="match status" value="1"/>
</dbReference>
<evidence type="ECO:0000313" key="2">
    <source>
        <dbReference type="EMBL" id="NJW52062.1"/>
    </source>
</evidence>
<dbReference type="RefSeq" id="WP_168137224.1">
    <property type="nucleotide sequence ID" value="NZ_JAAVJR010000002.1"/>
</dbReference>
<sequence>MKLETLEKDHFYHIYNRGINRSNIFSNDENKRYFLQLYQKYLSQKGSTFAYCLLQNHFHVVIRVYLDPKEVTQGFSNFFNSYAKAYNKAEHRTGSLFEKHFKRIKVADEKYLKQLIIYVNLNPEIHFGKAFKTYRFSSYQESINDVSKIVKSEEISELFGGNENFQKSHENRSISLSEELTLE</sequence>
<dbReference type="InterPro" id="IPR002686">
    <property type="entry name" value="Transposase_17"/>
</dbReference>
<proteinExistence type="predicted"/>
<gene>
    <name evidence="2" type="ORF">HC175_03935</name>
</gene>
<dbReference type="PANTHER" id="PTHR34322:SF2">
    <property type="entry name" value="TRANSPOSASE IS200-LIKE DOMAIN-CONTAINING PROTEIN"/>
    <property type="match status" value="1"/>
</dbReference>
<protein>
    <recommendedName>
        <fullName evidence="1">Transposase IS200-like domain-containing protein</fullName>
    </recommendedName>
</protein>
<dbReference type="Proteomes" id="UP000703674">
    <property type="component" value="Unassembled WGS sequence"/>
</dbReference>
<dbReference type="SMART" id="SM01321">
    <property type="entry name" value="Y1_Tnp"/>
    <property type="match status" value="1"/>
</dbReference>
<organism evidence="2 3">
    <name type="scientific">Salinimicrobium oceani</name>
    <dbReference type="NCBI Taxonomy" id="2722702"/>
    <lineage>
        <taxon>Bacteria</taxon>
        <taxon>Pseudomonadati</taxon>
        <taxon>Bacteroidota</taxon>
        <taxon>Flavobacteriia</taxon>
        <taxon>Flavobacteriales</taxon>
        <taxon>Flavobacteriaceae</taxon>
        <taxon>Salinimicrobium</taxon>
    </lineage>
</organism>
<evidence type="ECO:0000313" key="3">
    <source>
        <dbReference type="Proteomes" id="UP000703674"/>
    </source>
</evidence>
<accession>A0ABX1CUW8</accession>
<dbReference type="EMBL" id="JAAVJR010000002">
    <property type="protein sequence ID" value="NJW52062.1"/>
    <property type="molecule type" value="Genomic_DNA"/>
</dbReference>